<dbReference type="SUPFAM" id="SSF53850">
    <property type="entry name" value="Periplasmic binding protein-like II"/>
    <property type="match status" value="1"/>
</dbReference>
<dbReference type="Pfam" id="PF03466">
    <property type="entry name" value="LysR_substrate"/>
    <property type="match status" value="1"/>
</dbReference>
<keyword evidence="2" id="KW-0805">Transcription regulation</keyword>
<dbReference type="InterPro" id="IPR005119">
    <property type="entry name" value="LysR_subst-bd"/>
</dbReference>
<dbReference type="AlphaFoldDB" id="A0A2A2F1A9"/>
<dbReference type="PANTHER" id="PTHR30419:SF8">
    <property type="entry name" value="NITROGEN ASSIMILATION TRANSCRIPTIONAL ACTIVATOR-RELATED"/>
    <property type="match status" value="1"/>
</dbReference>
<evidence type="ECO:0000313" key="6">
    <source>
        <dbReference type="EMBL" id="PAU78415.1"/>
    </source>
</evidence>
<feature type="domain" description="HTH lysR-type" evidence="5">
    <location>
        <begin position="2"/>
        <end position="59"/>
    </location>
</feature>
<dbReference type="GO" id="GO:0003700">
    <property type="term" value="F:DNA-binding transcription factor activity"/>
    <property type="evidence" value="ECO:0007669"/>
    <property type="project" value="InterPro"/>
</dbReference>
<gene>
    <name evidence="6" type="ORF">CK498_06855</name>
</gene>
<sequence>MLNPRALAYLNEVIRRGSLRRAAAHLNIDPSAISRQLKQLEEELGVRVCERYGGGMRTTAAGKLLVQHFHAQRSAEEAVLSQLVALQGVARGEVRIAVGEGFIADLIDAPMNAFMNAFPGIEVEIRMAGVNEAMSLLKDSEVDLALLYAPPVDPSLYCHIETRQPLDLIVPPDHPLLELMRPLTLRDLANWPLALMDNPFGMRQMVNMVAHQERVHLKARLHTNSVAVLKNFVRSGIGVTFMPELTVADEIQRDEIRHLPLSYPIMSEARAQIVSLDGRELSVAAQTCLTHLSQGMRFFRGDAPRLLAEQA</sequence>
<dbReference type="SUPFAM" id="SSF46785">
    <property type="entry name" value="Winged helix' DNA-binding domain"/>
    <property type="match status" value="1"/>
</dbReference>
<dbReference type="Proteomes" id="UP000217771">
    <property type="component" value="Unassembled WGS sequence"/>
</dbReference>
<dbReference type="RefSeq" id="WP_095620088.1">
    <property type="nucleotide sequence ID" value="NZ_NSKB01000002.1"/>
</dbReference>
<reference evidence="6 7" key="1">
    <citation type="submission" date="2017-08" db="EMBL/GenBank/DDBJ databases">
        <title>Halomonas alkalisoli sp. nov., isolated from saline alkaline soil.</title>
        <authorList>
            <person name="Wang D."/>
            <person name="Zhang G."/>
        </authorList>
    </citation>
    <scope>NUCLEOTIDE SEQUENCE [LARGE SCALE GENOMIC DNA]</scope>
    <source>
        <strain evidence="6 7">WRN001</strain>
    </source>
</reference>
<dbReference type="Gene3D" id="1.10.10.10">
    <property type="entry name" value="Winged helix-like DNA-binding domain superfamily/Winged helix DNA-binding domain"/>
    <property type="match status" value="1"/>
</dbReference>
<dbReference type="PROSITE" id="PS50931">
    <property type="entry name" value="HTH_LYSR"/>
    <property type="match status" value="1"/>
</dbReference>
<keyword evidence="3" id="KW-0238">DNA-binding</keyword>
<dbReference type="PANTHER" id="PTHR30419">
    <property type="entry name" value="HTH-TYPE TRANSCRIPTIONAL REGULATOR YBHD"/>
    <property type="match status" value="1"/>
</dbReference>
<dbReference type="InterPro" id="IPR036390">
    <property type="entry name" value="WH_DNA-bd_sf"/>
</dbReference>
<comment type="caution">
    <text evidence="6">The sequence shown here is derived from an EMBL/GenBank/DDBJ whole genome shotgun (WGS) entry which is preliminary data.</text>
</comment>
<evidence type="ECO:0000256" key="2">
    <source>
        <dbReference type="ARBA" id="ARBA00023015"/>
    </source>
</evidence>
<evidence type="ECO:0000256" key="4">
    <source>
        <dbReference type="ARBA" id="ARBA00023163"/>
    </source>
</evidence>
<name>A0A2A2F1A9_9GAMM</name>
<dbReference type="GO" id="GO:0005829">
    <property type="term" value="C:cytosol"/>
    <property type="evidence" value="ECO:0007669"/>
    <property type="project" value="TreeGrafter"/>
</dbReference>
<dbReference type="EMBL" id="NSKB01000002">
    <property type="protein sequence ID" value="PAU78415.1"/>
    <property type="molecule type" value="Genomic_DNA"/>
</dbReference>
<keyword evidence="7" id="KW-1185">Reference proteome</keyword>
<dbReference type="OrthoDB" id="570111at2"/>
<dbReference type="InterPro" id="IPR000847">
    <property type="entry name" value="LysR_HTH_N"/>
</dbReference>
<keyword evidence="4" id="KW-0804">Transcription</keyword>
<accession>A0A2A2F1A9</accession>
<evidence type="ECO:0000256" key="3">
    <source>
        <dbReference type="ARBA" id="ARBA00023125"/>
    </source>
</evidence>
<dbReference type="GO" id="GO:0003677">
    <property type="term" value="F:DNA binding"/>
    <property type="evidence" value="ECO:0007669"/>
    <property type="project" value="UniProtKB-KW"/>
</dbReference>
<proteinExistence type="inferred from homology"/>
<dbReference type="Pfam" id="PF00126">
    <property type="entry name" value="HTH_1"/>
    <property type="match status" value="1"/>
</dbReference>
<comment type="similarity">
    <text evidence="1">Belongs to the LysR transcriptional regulatory family.</text>
</comment>
<evidence type="ECO:0000259" key="5">
    <source>
        <dbReference type="PROSITE" id="PS50931"/>
    </source>
</evidence>
<dbReference type="InterPro" id="IPR036388">
    <property type="entry name" value="WH-like_DNA-bd_sf"/>
</dbReference>
<evidence type="ECO:0000313" key="7">
    <source>
        <dbReference type="Proteomes" id="UP000217771"/>
    </source>
</evidence>
<dbReference type="InterPro" id="IPR050950">
    <property type="entry name" value="HTH-type_LysR_regulators"/>
</dbReference>
<evidence type="ECO:0000256" key="1">
    <source>
        <dbReference type="ARBA" id="ARBA00009437"/>
    </source>
</evidence>
<dbReference type="Gene3D" id="3.40.190.290">
    <property type="match status" value="1"/>
</dbReference>
<organism evidence="6 7">
    <name type="scientific">Halomonas salipaludis</name>
    <dbReference type="NCBI Taxonomy" id="2032625"/>
    <lineage>
        <taxon>Bacteria</taxon>
        <taxon>Pseudomonadati</taxon>
        <taxon>Pseudomonadota</taxon>
        <taxon>Gammaproteobacteria</taxon>
        <taxon>Oceanospirillales</taxon>
        <taxon>Halomonadaceae</taxon>
        <taxon>Halomonas</taxon>
    </lineage>
</organism>
<protein>
    <submittedName>
        <fullName evidence="6">LysR family transcriptional regulator</fullName>
    </submittedName>
</protein>